<comment type="caution">
    <text evidence="3">The sequence shown here is derived from an EMBL/GenBank/DDBJ whole genome shotgun (WGS) entry which is preliminary data.</text>
</comment>
<feature type="compositionally biased region" description="Basic residues" evidence="2">
    <location>
        <begin position="1"/>
        <end position="12"/>
    </location>
</feature>
<dbReference type="EMBL" id="JROU02000497">
    <property type="protein sequence ID" value="OEH79102.1"/>
    <property type="molecule type" value="Genomic_DNA"/>
</dbReference>
<proteinExistence type="predicted"/>
<dbReference type="VEuPathDB" id="ToxoDB:cyc_00493"/>
<organism evidence="3 4">
    <name type="scientific">Cyclospora cayetanensis</name>
    <dbReference type="NCBI Taxonomy" id="88456"/>
    <lineage>
        <taxon>Eukaryota</taxon>
        <taxon>Sar</taxon>
        <taxon>Alveolata</taxon>
        <taxon>Apicomplexa</taxon>
        <taxon>Conoidasida</taxon>
        <taxon>Coccidia</taxon>
        <taxon>Eucoccidiorida</taxon>
        <taxon>Eimeriorina</taxon>
        <taxon>Eimeriidae</taxon>
        <taxon>Cyclospora</taxon>
    </lineage>
</organism>
<keyword evidence="4" id="KW-1185">Reference proteome</keyword>
<feature type="region of interest" description="Disordered" evidence="2">
    <location>
        <begin position="1"/>
        <end position="20"/>
    </location>
</feature>
<reference evidence="3 4" key="1">
    <citation type="journal article" date="2016" name="BMC Genomics">
        <title>Comparative genomics reveals Cyclospora cayetanensis possesses coccidia-like metabolism and invasion components but unique surface antigens.</title>
        <authorList>
            <person name="Liu S."/>
            <person name="Wang L."/>
            <person name="Zheng H."/>
            <person name="Xu Z."/>
            <person name="Roellig D.M."/>
            <person name="Li N."/>
            <person name="Frace M.A."/>
            <person name="Tang K."/>
            <person name="Arrowood M.J."/>
            <person name="Moss D.M."/>
            <person name="Zhang L."/>
            <person name="Feng Y."/>
            <person name="Xiao L."/>
        </authorList>
    </citation>
    <scope>NUCLEOTIDE SEQUENCE [LARGE SCALE GENOMIC DNA]</scope>
    <source>
        <strain evidence="3 4">CHN_HEN01</strain>
    </source>
</reference>
<keyword evidence="1" id="KW-0175">Coiled coil</keyword>
<evidence type="ECO:0000313" key="4">
    <source>
        <dbReference type="Proteomes" id="UP000095192"/>
    </source>
</evidence>
<sequence>MDFGKRKSRVSHRSSDPWTSEALSGESFRAVLLSVELVPVSGSPPKTPPRPSTQALPAAGNLDAQQRLLDEIKCCHSEISSLKQMVSFLTDGATPLPVPLEVFYTIGRQYMMTHPHFYTLTLPPIDQLQSITTNVARLHNGVAGELMKELHSREEKNENLEQCLKEKDVRLEGVSKELVEERADKRRLVLEAQKKEKGAANACERLTREVSIRKKLADALQEQNEVLQEKMRLLNKTISKREKQAEAVSDELQVLENQVLKIAKQSETLMERDESNRQHMREYLADDPICLTLYFTAVIPFYNLHAEAL</sequence>
<dbReference type="AlphaFoldDB" id="A0A1D3D6M2"/>
<dbReference type="Proteomes" id="UP000095192">
    <property type="component" value="Unassembled WGS sequence"/>
</dbReference>
<evidence type="ECO:0000256" key="2">
    <source>
        <dbReference type="SAM" id="MobiDB-lite"/>
    </source>
</evidence>
<dbReference type="InParanoid" id="A0A1D3D6M2"/>
<gene>
    <name evidence="3" type="ORF">cyc_00493</name>
</gene>
<feature type="coiled-coil region" evidence="1">
    <location>
        <begin position="216"/>
        <end position="272"/>
    </location>
</feature>
<accession>A0A1D3D6M2</accession>
<evidence type="ECO:0000256" key="1">
    <source>
        <dbReference type="SAM" id="Coils"/>
    </source>
</evidence>
<protein>
    <submittedName>
        <fullName evidence="3">Uncharacterized protein</fullName>
    </submittedName>
</protein>
<dbReference type="VEuPathDB" id="ToxoDB:LOC34617668"/>
<evidence type="ECO:0000313" key="3">
    <source>
        <dbReference type="EMBL" id="OEH79102.1"/>
    </source>
</evidence>
<name>A0A1D3D6M2_9EIME</name>